<evidence type="ECO:0000256" key="1">
    <source>
        <dbReference type="ARBA" id="ARBA00004651"/>
    </source>
</evidence>
<dbReference type="Pfam" id="PF01544">
    <property type="entry name" value="CorA"/>
    <property type="match status" value="1"/>
</dbReference>
<dbReference type="EMBL" id="PFBB01000023">
    <property type="protein sequence ID" value="PIR88439.1"/>
    <property type="molecule type" value="Genomic_DNA"/>
</dbReference>
<keyword evidence="4" id="KW-1133">Transmembrane helix</keyword>
<sequence>MPTLKGRKTKWIDIFKPNSQDLAAIKKLHKFHPLILNELMTPSARARVEEHDDYIFIAHHIPVYDVQTKTSRRSEVDFLITKDMIITARYEPLEQIDGFLQDLARDPKMQRDLLSGDSYIMLHQIFEKIMDFSLRQLRHIEERVEFIAHNIFKREGNLLAQISGIKRDVLDYRLIVRPHTELFESLRKVGIRFWGKKSEVYLNNLSGENLRVIQYLENYYEIVESLEATNAQLLNAATNAVIKRFTIIAFLFSIPLFFIFSMGVPYIDAIINTPSKFWSIFALIIALISWAAWLFKKKKLF</sequence>
<proteinExistence type="predicted"/>
<dbReference type="GO" id="GO:0000287">
    <property type="term" value="F:magnesium ion binding"/>
    <property type="evidence" value="ECO:0007669"/>
    <property type="project" value="TreeGrafter"/>
</dbReference>
<dbReference type="AlphaFoldDB" id="A0A2H0UPT0"/>
<feature type="transmembrane region" description="Helical" evidence="4">
    <location>
        <begin position="247"/>
        <end position="271"/>
    </location>
</feature>
<accession>A0A2H0UPT0</accession>
<dbReference type="InterPro" id="IPR045861">
    <property type="entry name" value="CorA_cytoplasmic_dom"/>
</dbReference>
<comment type="subcellular location">
    <subcellularLocation>
        <location evidence="1">Cell membrane</location>
        <topology evidence="1">Multi-pass membrane protein</topology>
    </subcellularLocation>
</comment>
<dbReference type="SUPFAM" id="SSF143865">
    <property type="entry name" value="CorA soluble domain-like"/>
    <property type="match status" value="1"/>
</dbReference>
<evidence type="ECO:0000256" key="3">
    <source>
        <dbReference type="ARBA" id="ARBA00022475"/>
    </source>
</evidence>
<dbReference type="InterPro" id="IPR002523">
    <property type="entry name" value="MgTranspt_CorA/ZnTranspt_ZntB"/>
</dbReference>
<keyword evidence="3" id="KW-1003">Cell membrane</keyword>
<protein>
    <recommendedName>
        <fullName evidence="7">Magnesium transporter CorA</fullName>
    </recommendedName>
</protein>
<dbReference type="Proteomes" id="UP000229615">
    <property type="component" value="Unassembled WGS sequence"/>
</dbReference>
<feature type="transmembrane region" description="Helical" evidence="4">
    <location>
        <begin position="277"/>
        <end position="295"/>
    </location>
</feature>
<reference evidence="6" key="1">
    <citation type="submission" date="2017-09" db="EMBL/GenBank/DDBJ databases">
        <title>Depth-based differentiation of microbial function through sediment-hosted aquifers and enrichment of novel symbionts in the deep terrestrial subsurface.</title>
        <authorList>
            <person name="Probst A.J."/>
            <person name="Ladd B."/>
            <person name="Jarett J.K."/>
            <person name="Geller-Mcgrath D.E."/>
            <person name="Sieber C.M.K."/>
            <person name="Emerson J.B."/>
            <person name="Anantharaman K."/>
            <person name="Thomas B.C."/>
            <person name="Malmstrom R."/>
            <person name="Stieglmeier M."/>
            <person name="Klingl A."/>
            <person name="Woyke T."/>
            <person name="Ryan C.M."/>
            <person name="Banfield J.F."/>
        </authorList>
    </citation>
    <scope>NUCLEOTIDE SEQUENCE [LARGE SCALE GENOMIC DNA]</scope>
</reference>
<dbReference type="GO" id="GO:0050897">
    <property type="term" value="F:cobalt ion binding"/>
    <property type="evidence" value="ECO:0007669"/>
    <property type="project" value="TreeGrafter"/>
</dbReference>
<dbReference type="GO" id="GO:0005886">
    <property type="term" value="C:plasma membrane"/>
    <property type="evidence" value="ECO:0007669"/>
    <property type="project" value="UniProtKB-SubCell"/>
</dbReference>
<dbReference type="Gene3D" id="1.20.58.340">
    <property type="entry name" value="Magnesium transport protein CorA, transmembrane region"/>
    <property type="match status" value="1"/>
</dbReference>
<evidence type="ECO:0008006" key="7">
    <source>
        <dbReference type="Google" id="ProtNLM"/>
    </source>
</evidence>
<dbReference type="PANTHER" id="PTHR46494">
    <property type="entry name" value="CORA FAMILY METAL ION TRANSPORTER (EUROFUNG)"/>
    <property type="match status" value="1"/>
</dbReference>
<organism evidence="5 6">
    <name type="scientific">Candidatus Harrisonbacteria bacterium CG10_big_fil_rev_8_21_14_0_10_44_23</name>
    <dbReference type="NCBI Taxonomy" id="1974585"/>
    <lineage>
        <taxon>Bacteria</taxon>
        <taxon>Candidatus Harrisoniibacteriota</taxon>
    </lineage>
</organism>
<comment type="caution">
    <text evidence="5">The sequence shown here is derived from an EMBL/GenBank/DDBJ whole genome shotgun (WGS) entry which is preliminary data.</text>
</comment>
<name>A0A2H0UPT0_9BACT</name>
<evidence type="ECO:0000313" key="5">
    <source>
        <dbReference type="EMBL" id="PIR88439.1"/>
    </source>
</evidence>
<keyword evidence="4" id="KW-0812">Transmembrane</keyword>
<evidence type="ECO:0000313" key="6">
    <source>
        <dbReference type="Proteomes" id="UP000229615"/>
    </source>
</evidence>
<dbReference type="GO" id="GO:0015087">
    <property type="term" value="F:cobalt ion transmembrane transporter activity"/>
    <property type="evidence" value="ECO:0007669"/>
    <property type="project" value="TreeGrafter"/>
</dbReference>
<dbReference type="Gene3D" id="3.30.460.20">
    <property type="entry name" value="CorA soluble domain-like"/>
    <property type="match status" value="1"/>
</dbReference>
<dbReference type="PANTHER" id="PTHR46494:SF1">
    <property type="entry name" value="CORA FAMILY METAL ION TRANSPORTER (EUROFUNG)"/>
    <property type="match status" value="1"/>
</dbReference>
<keyword evidence="4" id="KW-0472">Membrane</keyword>
<keyword evidence="2" id="KW-0813">Transport</keyword>
<evidence type="ECO:0000256" key="2">
    <source>
        <dbReference type="ARBA" id="ARBA00022448"/>
    </source>
</evidence>
<evidence type="ECO:0000256" key="4">
    <source>
        <dbReference type="SAM" id="Phobius"/>
    </source>
</evidence>
<gene>
    <name evidence="5" type="ORF">COU09_02075</name>
</gene>
<dbReference type="GO" id="GO:0015095">
    <property type="term" value="F:magnesium ion transmembrane transporter activity"/>
    <property type="evidence" value="ECO:0007669"/>
    <property type="project" value="TreeGrafter"/>
</dbReference>